<evidence type="ECO:0000256" key="2">
    <source>
        <dbReference type="ARBA" id="ARBA00022723"/>
    </source>
</evidence>
<feature type="compositionally biased region" description="Polar residues" evidence="7">
    <location>
        <begin position="1"/>
        <end position="40"/>
    </location>
</feature>
<evidence type="ECO:0000256" key="3">
    <source>
        <dbReference type="ARBA" id="ARBA00022737"/>
    </source>
</evidence>
<reference evidence="9" key="2">
    <citation type="submission" date="2025-08" db="UniProtKB">
        <authorList>
            <consortium name="Ensembl"/>
        </authorList>
    </citation>
    <scope>IDENTIFICATION</scope>
</reference>
<reference evidence="10" key="1">
    <citation type="submission" date="2015-09" db="EMBL/GenBank/DDBJ databases">
        <authorList>
            <person name="Sai Rama Sridatta P."/>
        </authorList>
    </citation>
    <scope>NUCLEOTIDE SEQUENCE [LARGE SCALE GENOMIC DNA]</scope>
</reference>
<evidence type="ECO:0000313" key="9">
    <source>
        <dbReference type="Ensembl" id="ENSLCAP00010013768.1"/>
    </source>
</evidence>
<proteinExistence type="predicted"/>
<evidence type="ECO:0000256" key="7">
    <source>
        <dbReference type="SAM" id="MobiDB-lite"/>
    </source>
</evidence>
<accession>A0A4W6CN66</accession>
<dbReference type="Ensembl" id="ENSLCAT00010014066.1">
    <property type="protein sequence ID" value="ENSLCAP00010013768.1"/>
    <property type="gene ID" value="ENSLCAG00010006536.1"/>
</dbReference>
<evidence type="ECO:0000256" key="4">
    <source>
        <dbReference type="ARBA" id="ARBA00022771"/>
    </source>
</evidence>
<dbReference type="SUPFAM" id="SSF57850">
    <property type="entry name" value="RING/U-box"/>
    <property type="match status" value="2"/>
</dbReference>
<dbReference type="GeneTree" id="ENSGT00510000050415"/>
<keyword evidence="4" id="KW-0863">Zinc-finger</keyword>
<dbReference type="PROSITE" id="PS51873">
    <property type="entry name" value="TRIAD"/>
    <property type="match status" value="1"/>
</dbReference>
<dbReference type="InParanoid" id="A0A4W6CN66"/>
<evidence type="ECO:0000313" key="10">
    <source>
        <dbReference type="Proteomes" id="UP000314980"/>
    </source>
</evidence>
<dbReference type="STRING" id="8187.ENSLCAP00010013768"/>
<dbReference type="GO" id="GO:0016740">
    <property type="term" value="F:transferase activity"/>
    <property type="evidence" value="ECO:0007669"/>
    <property type="project" value="UniProtKB-KW"/>
</dbReference>
<protein>
    <recommendedName>
        <fullName evidence="8">RING-type domain-containing protein</fullName>
    </recommendedName>
</protein>
<evidence type="ECO:0000256" key="6">
    <source>
        <dbReference type="ARBA" id="ARBA00022833"/>
    </source>
</evidence>
<dbReference type="FunFam" id="1.20.120.1750:FF:000036">
    <property type="entry name" value="RBR-type E3 ubiquitin transferase"/>
    <property type="match status" value="1"/>
</dbReference>
<evidence type="ECO:0000256" key="5">
    <source>
        <dbReference type="ARBA" id="ARBA00022786"/>
    </source>
</evidence>
<name>A0A4W6CN66_LATCA</name>
<sequence length="342" mass="39431">MGGRSTSLRNSRQKSSSTATSDCQRNYTTGQHETFIQQRRFNTEQHETATRQRNPNAGKQHYETDIRQRSVNAIQRGTNATKREKCYDPRDSTLKFVDQEDELDFLCDDFKSLRALMSCGHAVTPMSLTNWCRRLLDQGKNKFVCGVYSCDAVWSYEEVCKMALLTPKEKEYFEQKMFNNAKKYLNIKPCPGCKSRVMRDDPNNLSVECTVCTAERKSQFLFCWQCLREWKGPYPHTDGCENEGCRNLIETLRQCPDIIFESVKEVTGCPSIRACPTCGQLVEHNKTKCKNIVCPQCEVEFCFVCLKLTKDCQRADPESWYRVCSSGVAPRQTSIPRNKYGY</sequence>
<keyword evidence="6" id="KW-0862">Zinc</keyword>
<keyword evidence="10" id="KW-1185">Reference proteome</keyword>
<feature type="domain" description="RING-type" evidence="8">
    <location>
        <begin position="97"/>
        <end position="323"/>
    </location>
</feature>
<gene>
    <name evidence="9" type="primary">LOC108902202</name>
</gene>
<feature type="compositionally biased region" description="Basic and acidic residues" evidence="7">
    <location>
        <begin position="41"/>
        <end position="50"/>
    </location>
</feature>
<dbReference type="Proteomes" id="UP000314980">
    <property type="component" value="Unassembled WGS sequence"/>
</dbReference>
<feature type="region of interest" description="Disordered" evidence="7">
    <location>
        <begin position="1"/>
        <end position="67"/>
    </location>
</feature>
<reference evidence="9" key="3">
    <citation type="submission" date="2025-09" db="UniProtKB">
        <authorList>
            <consortium name="Ensembl"/>
        </authorList>
    </citation>
    <scope>IDENTIFICATION</scope>
</reference>
<keyword evidence="1" id="KW-0808">Transferase</keyword>
<dbReference type="Gene3D" id="1.20.120.1750">
    <property type="match status" value="1"/>
</dbReference>
<organism evidence="9 10">
    <name type="scientific">Lates calcarifer</name>
    <name type="common">Barramundi</name>
    <name type="synonym">Holocentrus calcarifer</name>
    <dbReference type="NCBI Taxonomy" id="8187"/>
    <lineage>
        <taxon>Eukaryota</taxon>
        <taxon>Metazoa</taxon>
        <taxon>Chordata</taxon>
        <taxon>Craniata</taxon>
        <taxon>Vertebrata</taxon>
        <taxon>Euteleostomi</taxon>
        <taxon>Actinopterygii</taxon>
        <taxon>Neopterygii</taxon>
        <taxon>Teleostei</taxon>
        <taxon>Neoteleostei</taxon>
        <taxon>Acanthomorphata</taxon>
        <taxon>Carangaria</taxon>
        <taxon>Carangaria incertae sedis</taxon>
        <taxon>Centropomidae</taxon>
        <taxon>Lates</taxon>
    </lineage>
</organism>
<dbReference type="GO" id="GO:0008270">
    <property type="term" value="F:zinc ion binding"/>
    <property type="evidence" value="ECO:0007669"/>
    <property type="project" value="UniProtKB-KW"/>
</dbReference>
<evidence type="ECO:0000259" key="8">
    <source>
        <dbReference type="PROSITE" id="PS51873"/>
    </source>
</evidence>
<evidence type="ECO:0000256" key="1">
    <source>
        <dbReference type="ARBA" id="ARBA00022679"/>
    </source>
</evidence>
<dbReference type="InterPro" id="IPR044066">
    <property type="entry name" value="TRIAD_supradom"/>
</dbReference>
<dbReference type="AlphaFoldDB" id="A0A4W6CN66"/>
<keyword evidence="3" id="KW-0677">Repeat</keyword>
<keyword evidence="2" id="KW-0479">Metal-binding</keyword>
<keyword evidence="5" id="KW-0833">Ubl conjugation pathway</keyword>